<name>A0A9P3PHR7_LYOSH</name>
<dbReference type="EMBL" id="BRPK01000002">
    <property type="protein sequence ID" value="GLB35701.1"/>
    <property type="molecule type" value="Genomic_DNA"/>
</dbReference>
<keyword evidence="3" id="KW-1185">Reference proteome</keyword>
<dbReference type="Gene3D" id="3.20.20.70">
    <property type="entry name" value="Aldolase class I"/>
    <property type="match status" value="1"/>
</dbReference>
<organism evidence="2 3">
    <name type="scientific">Lyophyllum shimeji</name>
    <name type="common">Hon-shimeji</name>
    <name type="synonym">Tricholoma shimeji</name>
    <dbReference type="NCBI Taxonomy" id="47721"/>
    <lineage>
        <taxon>Eukaryota</taxon>
        <taxon>Fungi</taxon>
        <taxon>Dikarya</taxon>
        <taxon>Basidiomycota</taxon>
        <taxon>Agaricomycotina</taxon>
        <taxon>Agaricomycetes</taxon>
        <taxon>Agaricomycetidae</taxon>
        <taxon>Agaricales</taxon>
        <taxon>Tricholomatineae</taxon>
        <taxon>Lyophyllaceae</taxon>
        <taxon>Lyophyllum</taxon>
    </lineage>
</organism>
<reference evidence="2" key="1">
    <citation type="submission" date="2022-07" db="EMBL/GenBank/DDBJ databases">
        <title>The genome of Lyophyllum shimeji provides insight into the initial evolution of ectomycorrhizal fungal genome.</title>
        <authorList>
            <person name="Kobayashi Y."/>
            <person name="Shibata T."/>
            <person name="Hirakawa H."/>
            <person name="Shigenobu S."/>
            <person name="Nishiyama T."/>
            <person name="Yamada A."/>
            <person name="Hasebe M."/>
            <person name="Kawaguchi M."/>
        </authorList>
    </citation>
    <scope>NUCLEOTIDE SEQUENCE</scope>
    <source>
        <strain evidence="2">AT787</strain>
    </source>
</reference>
<evidence type="ECO:0000259" key="1">
    <source>
        <dbReference type="Pfam" id="PF00724"/>
    </source>
</evidence>
<evidence type="ECO:0000313" key="2">
    <source>
        <dbReference type="EMBL" id="GLB35701.1"/>
    </source>
</evidence>
<dbReference type="AlphaFoldDB" id="A0A9P3PHR7"/>
<accession>A0A9P3PHR7</accession>
<feature type="domain" description="NADH:flavin oxidoreductase/NADH oxidase N-terminal" evidence="1">
    <location>
        <begin position="8"/>
        <end position="343"/>
    </location>
</feature>
<comment type="caution">
    <text evidence="2">The sequence shown here is derived from an EMBL/GenBank/DDBJ whole genome shotgun (WGS) entry which is preliminary data.</text>
</comment>
<proteinExistence type="predicted"/>
<dbReference type="Pfam" id="PF00724">
    <property type="entry name" value="Oxidored_FMN"/>
    <property type="match status" value="1"/>
</dbReference>
<dbReference type="FunFam" id="3.20.20.70:FF:000138">
    <property type="entry name" value="NADPH dehydrogenase 1"/>
    <property type="match status" value="1"/>
</dbReference>
<dbReference type="PANTHER" id="PTHR22893:SF91">
    <property type="entry name" value="NADPH DEHYDROGENASE 2-RELATED"/>
    <property type="match status" value="1"/>
</dbReference>
<dbReference type="InterPro" id="IPR001155">
    <property type="entry name" value="OxRdtase_FMN_N"/>
</dbReference>
<dbReference type="SUPFAM" id="SSF51395">
    <property type="entry name" value="FMN-linked oxidoreductases"/>
    <property type="match status" value="1"/>
</dbReference>
<gene>
    <name evidence="2" type="primary">easA</name>
    <name evidence="2" type="ORF">LshimejAT787_0212660</name>
</gene>
<dbReference type="OrthoDB" id="276546at2759"/>
<sequence length="385" mass="42729">MAHASHRLFQPITIGNAHLRHRVILAPLTRFKATKTTHIPIVPLVQEYYSQRSSVPGTLVITEATFIAAKAGGYYNIPGIWSDEQVHAWKQVTDAVHANGSYIFLQLWALGRTAEPDVLIAEDPSFSFVAPSSVPLSERPAPPPRELKLEEIQEYVQLYVQAAKNAVEKAGFDGVEIHGANGYLIDQFLQDVSNQRTDGYGGSIEARSRFGLEVVAAVANAVGEKKTAIRLSPWSPFQSMGMEDPIPQFSHFVSTLKRKHPNLAYLHVVEPRISGNDDRLTDPSRESNEFIRAIWKPLPLIVAGGYIRETALKTADENGELVAFGRLFISNPDLPLRLKADIPLTPYDRKTFYIPGDHERAEVGYIDYPFAKSQGAAKADGHPHF</sequence>
<dbReference type="GO" id="GO:0003959">
    <property type="term" value="F:NADPH dehydrogenase activity"/>
    <property type="evidence" value="ECO:0007669"/>
    <property type="project" value="TreeGrafter"/>
</dbReference>
<dbReference type="PANTHER" id="PTHR22893">
    <property type="entry name" value="NADH OXIDOREDUCTASE-RELATED"/>
    <property type="match status" value="1"/>
</dbReference>
<dbReference type="GO" id="GO:0010181">
    <property type="term" value="F:FMN binding"/>
    <property type="evidence" value="ECO:0007669"/>
    <property type="project" value="InterPro"/>
</dbReference>
<dbReference type="Proteomes" id="UP001063166">
    <property type="component" value="Unassembled WGS sequence"/>
</dbReference>
<dbReference type="CDD" id="cd02933">
    <property type="entry name" value="OYE_like_FMN"/>
    <property type="match status" value="1"/>
</dbReference>
<dbReference type="InterPro" id="IPR013785">
    <property type="entry name" value="Aldolase_TIM"/>
</dbReference>
<dbReference type="InterPro" id="IPR045247">
    <property type="entry name" value="Oye-like"/>
</dbReference>
<protein>
    <submittedName>
        <fullName evidence="2">Nadh flavin oxidoreductase nadh oxidase</fullName>
    </submittedName>
</protein>
<evidence type="ECO:0000313" key="3">
    <source>
        <dbReference type="Proteomes" id="UP001063166"/>
    </source>
</evidence>